<gene>
    <name evidence="2" type="ORF">B5F97_07425</name>
</gene>
<sequence>MKRLRYIFAILISSLIIISGAGVSIIHYCCSGCRMEQRCCTSGCSECEKAHYASQETCKDTGCTTVHYKVDVVKHVQEASSTVPVCTLYCEQLPQFGCLLPVELPVTGTQVYSPPRYCGSRHYLALYSTLLI</sequence>
<proteinExistence type="predicted"/>
<evidence type="ECO:0000256" key="1">
    <source>
        <dbReference type="SAM" id="Phobius"/>
    </source>
</evidence>
<reference evidence="3" key="1">
    <citation type="submission" date="2017-04" db="EMBL/GenBank/DDBJ databases">
        <title>Function of individual gut microbiota members based on whole genome sequencing of pure cultures obtained from chicken caecum.</title>
        <authorList>
            <person name="Medvecky M."/>
            <person name="Cejkova D."/>
            <person name="Polansky O."/>
            <person name="Karasova D."/>
            <person name="Kubasova T."/>
            <person name="Cizek A."/>
            <person name="Rychlik I."/>
        </authorList>
    </citation>
    <scope>NUCLEOTIDE SEQUENCE [LARGE SCALE GENOMIC DNA]</scope>
    <source>
        <strain evidence="3">An43</strain>
    </source>
</reference>
<accession>A0A1Y3YYD3</accession>
<evidence type="ECO:0000313" key="2">
    <source>
        <dbReference type="EMBL" id="OUO01469.1"/>
    </source>
</evidence>
<comment type="caution">
    <text evidence="2">The sequence shown here is derived from an EMBL/GenBank/DDBJ whole genome shotgun (WGS) entry which is preliminary data.</text>
</comment>
<keyword evidence="1" id="KW-0812">Transmembrane</keyword>
<dbReference type="EMBL" id="NFII01000005">
    <property type="protein sequence ID" value="OUO01469.1"/>
    <property type="molecule type" value="Genomic_DNA"/>
</dbReference>
<protein>
    <submittedName>
        <fullName evidence="2">Uncharacterized protein</fullName>
    </submittedName>
</protein>
<evidence type="ECO:0000313" key="3">
    <source>
        <dbReference type="Proteomes" id="UP000195386"/>
    </source>
</evidence>
<dbReference type="Proteomes" id="UP000195386">
    <property type="component" value="Unassembled WGS sequence"/>
</dbReference>
<name>A0A1Y3YYD3_9BACE</name>
<organism evidence="2 3">
    <name type="scientific">Bacteroides clarus</name>
    <dbReference type="NCBI Taxonomy" id="626929"/>
    <lineage>
        <taxon>Bacteria</taxon>
        <taxon>Pseudomonadati</taxon>
        <taxon>Bacteroidota</taxon>
        <taxon>Bacteroidia</taxon>
        <taxon>Bacteroidales</taxon>
        <taxon>Bacteroidaceae</taxon>
        <taxon>Bacteroides</taxon>
    </lineage>
</organism>
<dbReference type="RefSeq" id="WP_039950383.1">
    <property type="nucleotide sequence ID" value="NZ_CAMMFP010000012.1"/>
</dbReference>
<feature type="transmembrane region" description="Helical" evidence="1">
    <location>
        <begin position="7"/>
        <end position="28"/>
    </location>
</feature>
<keyword evidence="1" id="KW-1133">Transmembrane helix</keyword>
<keyword evidence="1" id="KW-0472">Membrane</keyword>
<dbReference type="AlphaFoldDB" id="A0A1Y3YYD3"/>